<feature type="signal peptide" evidence="2">
    <location>
        <begin position="1"/>
        <end position="26"/>
    </location>
</feature>
<evidence type="ECO:0000313" key="4">
    <source>
        <dbReference type="Proteomes" id="UP000654075"/>
    </source>
</evidence>
<evidence type="ECO:0008006" key="5">
    <source>
        <dbReference type="Google" id="ProtNLM"/>
    </source>
</evidence>
<accession>A0A813EWR2</accession>
<gene>
    <name evidence="3" type="ORF">PGLA1383_LOCUS23316</name>
</gene>
<protein>
    <recommendedName>
        <fullName evidence="5">R3H domain-containing protein</fullName>
    </recommendedName>
</protein>
<name>A0A813EWR2_POLGL</name>
<evidence type="ECO:0000256" key="1">
    <source>
        <dbReference type="SAM" id="MobiDB-lite"/>
    </source>
</evidence>
<evidence type="ECO:0000313" key="3">
    <source>
        <dbReference type="EMBL" id="CAE8605193.1"/>
    </source>
</evidence>
<dbReference type="Proteomes" id="UP000654075">
    <property type="component" value="Unassembled WGS sequence"/>
</dbReference>
<comment type="caution">
    <text evidence="3">The sequence shown here is derived from an EMBL/GenBank/DDBJ whole genome shotgun (WGS) entry which is preliminary data.</text>
</comment>
<feature type="chain" id="PRO_5032708441" description="R3H domain-containing protein" evidence="2">
    <location>
        <begin position="27"/>
        <end position="783"/>
    </location>
</feature>
<dbReference type="AlphaFoldDB" id="A0A813EWR2"/>
<evidence type="ECO:0000256" key="2">
    <source>
        <dbReference type="SAM" id="SignalP"/>
    </source>
</evidence>
<keyword evidence="2" id="KW-0732">Signal</keyword>
<proteinExistence type="predicted"/>
<reference evidence="3" key="1">
    <citation type="submission" date="2021-02" db="EMBL/GenBank/DDBJ databases">
        <authorList>
            <person name="Dougan E. K."/>
            <person name="Rhodes N."/>
            <person name="Thang M."/>
            <person name="Chan C."/>
        </authorList>
    </citation>
    <scope>NUCLEOTIDE SEQUENCE</scope>
</reference>
<dbReference type="EMBL" id="CAJNNV010017498">
    <property type="protein sequence ID" value="CAE8605193.1"/>
    <property type="molecule type" value="Genomic_DNA"/>
</dbReference>
<sequence length="783" mass="84582">MALARVGGSFGLFSASLLHLLEVAIRVQPHSNPVRCDCGGPAVDTVVGPNLSQVLAEAAQVERKVREEEKIAWFEEWERVTLEVANKTSSGCQFQAEQGQLGHLWAGVLSALASLGAVAALNLPLRLWTATPLEPSSVAFKKVQHRRPTKKVAVTAVSADGSTTASTLKWSVPGHALVTFKDDPVLRHHRLVVRICNPELDGCEVVVVTPDRDVQPTTLEVGQVFSEVLKWNGRKLPAGIRSGDCYLDRHSDAGAFTDEDVRRFRGVAARVAGPGEVQHRLKGRATEAAIRALIQMAVGNNSGAAQSSGVVASEGTARAASPALVSQTAAAGGGVVTGAGPPGKTNIWPKAKAGKRGSALSGKAPPGPELPGDLVKPPASSPAFVRGGSTLKMYVNATLNLVVAEQVHSAFLTQRCETLVKGSMSLLRQSKEDRDVRVLEVMFDSGEERWRTLGEAVPNLIDVLMRTSRCLGQGLFYTMSGNFADKVWTLSLTMRALNRRRAVIEFAHVGRPDAPVYEAAEEMQGLRESADGTMVDPALTRHVAQKQSAKAEVLKQQRLVKEEKNASFRQRGTEGEEGCDVGIDNTSRHRKANFGDLLPLPFPSAVYEHAEAASLRSRRSKQRTKRRSVLFSRECETVRALNEMAGFEDASVWPAIPMNGAQRKALHRIRDAYSERPSPSEIISPQAALRQLLAKAAGIYAGGPGILAPYVREKVSLPHGQQEATQLAEMLDGDERRAVENFEEMLLSEEEIAGVLEDTREAGLVEDRRAPPLLRCKVCASTG</sequence>
<feature type="region of interest" description="Disordered" evidence="1">
    <location>
        <begin position="333"/>
        <end position="378"/>
    </location>
</feature>
<keyword evidence="4" id="KW-1185">Reference proteome</keyword>
<organism evidence="3 4">
    <name type="scientific">Polarella glacialis</name>
    <name type="common">Dinoflagellate</name>
    <dbReference type="NCBI Taxonomy" id="89957"/>
    <lineage>
        <taxon>Eukaryota</taxon>
        <taxon>Sar</taxon>
        <taxon>Alveolata</taxon>
        <taxon>Dinophyceae</taxon>
        <taxon>Suessiales</taxon>
        <taxon>Suessiaceae</taxon>
        <taxon>Polarella</taxon>
    </lineage>
</organism>